<reference evidence="4 5" key="1">
    <citation type="submission" date="2016-02" db="EMBL/GenBank/DDBJ databases">
        <title>Corynebacterium glutamicum N24 whole genome sequencing project.</title>
        <authorList>
            <person name="Matsutani M."/>
            <person name="Nangtapong N."/>
            <person name="Yakushi T."/>
            <person name="Matsushita K."/>
        </authorList>
    </citation>
    <scope>NUCLEOTIDE SEQUENCE [LARGE SCALE GENOMIC DNA]</scope>
    <source>
        <strain evidence="4 5">N24</strain>
    </source>
</reference>
<dbReference type="EMBL" id="AP017369">
    <property type="protein sequence ID" value="BAU96886.1"/>
    <property type="molecule type" value="Genomic_DNA"/>
</dbReference>
<dbReference type="Pfam" id="PF01494">
    <property type="entry name" value="FAD_binding_3"/>
    <property type="match status" value="2"/>
</dbReference>
<dbReference type="InterPro" id="IPR036188">
    <property type="entry name" value="FAD/NAD-bd_sf"/>
</dbReference>
<evidence type="ECO:0000313" key="4">
    <source>
        <dbReference type="EMBL" id="BAU96886.1"/>
    </source>
</evidence>
<organism evidence="4 5">
    <name type="scientific">Corynebacterium suranareeae</name>
    <dbReference type="NCBI Taxonomy" id="2506452"/>
    <lineage>
        <taxon>Bacteria</taxon>
        <taxon>Bacillati</taxon>
        <taxon>Actinomycetota</taxon>
        <taxon>Actinomycetes</taxon>
        <taxon>Mycobacteriales</taxon>
        <taxon>Corynebacteriaceae</taxon>
        <taxon>Corynebacterium</taxon>
    </lineage>
</organism>
<protein>
    <submittedName>
        <fullName evidence="4">2-polyprenyl-6-methoxyphenol hydroxylase-like oxidoreductase</fullName>
    </submittedName>
</protein>
<keyword evidence="2" id="KW-0520">NAD</keyword>
<dbReference type="GO" id="GO:0016491">
    <property type="term" value="F:oxidoreductase activity"/>
    <property type="evidence" value="ECO:0007669"/>
    <property type="project" value="UniProtKB-KW"/>
</dbReference>
<evidence type="ECO:0000256" key="1">
    <source>
        <dbReference type="ARBA" id="ARBA00023002"/>
    </source>
</evidence>
<sequence length="511" mass="55841">MTDMNIRIACIGGGPGGLFAATLLKRYLPTAEVVLFERNREEDVFGFGVVFSDATLRRITEADPVLDDVLREKGRHWDAIEVWNKGEKHSFAGNGMSAIHRKDLLRALQSKATEAGVELKFGTNIASHTELDGFDLIVAANGTNSLTRREIGEDVLGHEVVQAEAKFIWFATTRIFDGLTFLHRKSEHGNFAVHAYPISNELSTFIVEADEATWRAAGLDEFDVTQPPGPSDMKSKAYIEALFAEELDGHEIVVNNSRWANFQTRATENWFSGNVAFLGDAIHTAHFSVGSGTKMAMEDAIILAQEVAKQPENIPAALQAYQDARKPSVAKVQNAARPSLSWWEHFGTYYDNLDPAQFTFHFFSRSINRDRIAQRDPELVANTEAAWQAKHGADVEESSLDIAGTTFPNRVLQLKDKELVSGVANIALDAEGITVISAPEAEGSVEESVDKLPAAGTVVIHGGDALNRRLLAEAARFGRKLTVVLVEQADEDAAITAVLSGRADAVAQGEI</sequence>
<dbReference type="Proteomes" id="UP000218244">
    <property type="component" value="Chromosome"/>
</dbReference>
<dbReference type="PANTHER" id="PTHR43476">
    <property type="entry name" value="3-(3-HYDROXY-PHENYL)PROPIONATE/3-HYDROXYCINNAMIC ACID HYDROXYLASE"/>
    <property type="match status" value="1"/>
</dbReference>
<evidence type="ECO:0000313" key="5">
    <source>
        <dbReference type="Proteomes" id="UP000218244"/>
    </source>
</evidence>
<dbReference type="AlphaFoldDB" id="A0A160PT01"/>
<dbReference type="PANTHER" id="PTHR43476:SF4">
    <property type="entry name" value="BLR0106 PROTEIN"/>
    <property type="match status" value="1"/>
</dbReference>
<dbReference type="SUPFAM" id="SSF51905">
    <property type="entry name" value="FAD/NAD(P)-binding domain"/>
    <property type="match status" value="1"/>
</dbReference>
<feature type="domain" description="FAD-binding" evidence="3">
    <location>
        <begin position="135"/>
        <end position="333"/>
    </location>
</feature>
<dbReference type="InterPro" id="IPR002938">
    <property type="entry name" value="FAD-bd"/>
</dbReference>
<dbReference type="InterPro" id="IPR050631">
    <property type="entry name" value="PheA/TfdB_FAD_monoxygenase"/>
</dbReference>
<gene>
    <name evidence="4" type="ORF">N24_2624</name>
</gene>
<dbReference type="KEGG" id="csur:N24_2624"/>
<dbReference type="GO" id="GO:0071949">
    <property type="term" value="F:FAD binding"/>
    <property type="evidence" value="ECO:0007669"/>
    <property type="project" value="InterPro"/>
</dbReference>
<dbReference type="Gene3D" id="3.50.50.60">
    <property type="entry name" value="FAD/NAD(P)-binding domain"/>
    <property type="match status" value="1"/>
</dbReference>
<keyword evidence="1" id="KW-0560">Oxidoreductase</keyword>
<proteinExistence type="predicted"/>
<evidence type="ECO:0000259" key="3">
    <source>
        <dbReference type="Pfam" id="PF01494"/>
    </source>
</evidence>
<keyword evidence="5" id="KW-1185">Reference proteome</keyword>
<feature type="domain" description="FAD-binding" evidence="3">
    <location>
        <begin position="8"/>
        <end position="130"/>
    </location>
</feature>
<name>A0A160PT01_9CORY</name>
<dbReference type="PRINTS" id="PR00420">
    <property type="entry name" value="RNGMNOXGNASE"/>
</dbReference>
<accession>A0A160PT01</accession>
<evidence type="ECO:0000256" key="2">
    <source>
        <dbReference type="ARBA" id="ARBA00023027"/>
    </source>
</evidence>
<dbReference type="Gene3D" id="3.30.9.20">
    <property type="match status" value="1"/>
</dbReference>